<evidence type="ECO:0000313" key="2">
    <source>
        <dbReference type="Proteomes" id="UP000070328"/>
    </source>
</evidence>
<organism evidence="1 2">
    <name type="scientific">Colletotrichum simmondsii</name>
    <dbReference type="NCBI Taxonomy" id="703756"/>
    <lineage>
        <taxon>Eukaryota</taxon>
        <taxon>Fungi</taxon>
        <taxon>Dikarya</taxon>
        <taxon>Ascomycota</taxon>
        <taxon>Pezizomycotina</taxon>
        <taxon>Sordariomycetes</taxon>
        <taxon>Hypocreomycetidae</taxon>
        <taxon>Glomerellales</taxon>
        <taxon>Glomerellaceae</taxon>
        <taxon>Colletotrichum</taxon>
        <taxon>Colletotrichum acutatum species complex</taxon>
    </lineage>
</organism>
<evidence type="ECO:0000313" key="1">
    <source>
        <dbReference type="EMBL" id="KXH35446.1"/>
    </source>
</evidence>
<comment type="caution">
    <text evidence="1">The sequence shown here is derived from an EMBL/GenBank/DDBJ whole genome shotgun (WGS) entry which is preliminary data.</text>
</comment>
<gene>
    <name evidence="1" type="ORF">CSIM01_10205</name>
</gene>
<proteinExistence type="predicted"/>
<reference evidence="1 2" key="1">
    <citation type="submission" date="2014-02" db="EMBL/GenBank/DDBJ databases">
        <title>The genome sequence of Colletotrichum simmondsii CBS122122.</title>
        <authorList>
            <person name="Baroncelli R."/>
            <person name="Thon M.R."/>
        </authorList>
    </citation>
    <scope>NUCLEOTIDE SEQUENCE [LARGE SCALE GENOMIC DNA]</scope>
    <source>
        <strain evidence="1 2">CBS122122</strain>
    </source>
</reference>
<dbReference type="Proteomes" id="UP000070328">
    <property type="component" value="Unassembled WGS sequence"/>
</dbReference>
<dbReference type="OrthoDB" id="3231000at2759"/>
<dbReference type="EMBL" id="JFBX01000562">
    <property type="protein sequence ID" value="KXH35446.1"/>
    <property type="molecule type" value="Genomic_DNA"/>
</dbReference>
<dbReference type="AlphaFoldDB" id="A0A135SHR4"/>
<sequence length="198" mass="22752">MAQVRYYIAVLHNLVKFTQFFLHILLRPQTFWDRITKAAKTADSFSSSHWVRLDEPGRYIGIWDDVGSSSSQTDVRKPFALQKIVEDDDVDNAQLKSLLRDIPPQVDGVARVFLQEVFDDDIGETEPASGEGFPYEFSSLRSATGSFLSLITNQPYGRQSRWYFLESFTIEESQLGNLGVTWVNSKRFLRFQAIDNRL</sequence>
<accession>A0A135SHR4</accession>
<protein>
    <submittedName>
        <fullName evidence="1">Uncharacterized protein</fullName>
    </submittedName>
</protein>
<keyword evidence="2" id="KW-1185">Reference proteome</keyword>
<name>A0A135SHR4_9PEZI</name>